<proteinExistence type="predicted"/>
<accession>A0AC35F3S0</accession>
<evidence type="ECO:0000313" key="2">
    <source>
        <dbReference type="WBParaSite" id="PS1159_v2.g13595.t1"/>
    </source>
</evidence>
<sequence length="257" mass="28911">MKVIPIPANQDNYQYLIIDDNGKKQAAIVDPVDVSEIKKVVEKENVQLIAGFVTHHHMDHSAHAGRLRSTFGDTTEVFGHDSKRINGQTLDTVHEGTFSLGDLKVTTYHTPCHTSTHVCYFVVDQKSNERAVFTGDTLFIGGCGRFFEGNAQEMDEALNKTLAGLPDDTKVYCGHEYTVQNLKFAKKVDPDNPAVEEKFKWAQKLRESKQYTIPSTIGDEKKYNPFMRVREDALKAATGKTDPIDVMQALRDMKNNM</sequence>
<name>A0AC35F3S0_9BILA</name>
<reference evidence="2" key="1">
    <citation type="submission" date="2022-11" db="UniProtKB">
        <authorList>
            <consortium name="WormBaseParasite"/>
        </authorList>
    </citation>
    <scope>IDENTIFICATION</scope>
</reference>
<evidence type="ECO:0000313" key="1">
    <source>
        <dbReference type="Proteomes" id="UP000887580"/>
    </source>
</evidence>
<protein>
    <submittedName>
        <fullName evidence="2">Metallo-beta-lactamase domain-containing protein</fullName>
    </submittedName>
</protein>
<dbReference type="WBParaSite" id="PS1159_v2.g13595.t1">
    <property type="protein sequence ID" value="PS1159_v2.g13595.t1"/>
    <property type="gene ID" value="PS1159_v2.g13595"/>
</dbReference>
<dbReference type="Proteomes" id="UP000887580">
    <property type="component" value="Unplaced"/>
</dbReference>
<organism evidence="1 2">
    <name type="scientific">Panagrolaimus sp. PS1159</name>
    <dbReference type="NCBI Taxonomy" id="55785"/>
    <lineage>
        <taxon>Eukaryota</taxon>
        <taxon>Metazoa</taxon>
        <taxon>Ecdysozoa</taxon>
        <taxon>Nematoda</taxon>
        <taxon>Chromadorea</taxon>
        <taxon>Rhabditida</taxon>
        <taxon>Tylenchina</taxon>
        <taxon>Panagrolaimomorpha</taxon>
        <taxon>Panagrolaimoidea</taxon>
        <taxon>Panagrolaimidae</taxon>
        <taxon>Panagrolaimus</taxon>
    </lineage>
</organism>